<protein>
    <submittedName>
        <fullName evidence="1">Uncharacterized protein</fullName>
    </submittedName>
</protein>
<keyword evidence="2" id="KW-1185">Reference proteome</keyword>
<dbReference type="AlphaFoldDB" id="D5SXG9"/>
<sequence>METNRVGLADEVVTKLLQSLKSKSPQGLIVLHSDELWDMIHILSLGFDFHFIFRVEYWISQFRMFWLRGYSILMKSRFFRKPGHQSH</sequence>
<evidence type="ECO:0000313" key="1">
    <source>
        <dbReference type="EMBL" id="ADG67536.1"/>
    </source>
</evidence>
<proteinExistence type="predicted"/>
<dbReference type="KEGG" id="plm:Plim_1706"/>
<dbReference type="Proteomes" id="UP000002220">
    <property type="component" value="Chromosome"/>
</dbReference>
<name>D5SXG9_PLAL2</name>
<organism evidence="1 2">
    <name type="scientific">Planctopirus limnophila (strain ATCC 43296 / DSM 3776 / IFAM 1008 / Mu 290)</name>
    <name type="common">Planctomyces limnophilus</name>
    <dbReference type="NCBI Taxonomy" id="521674"/>
    <lineage>
        <taxon>Bacteria</taxon>
        <taxon>Pseudomonadati</taxon>
        <taxon>Planctomycetota</taxon>
        <taxon>Planctomycetia</taxon>
        <taxon>Planctomycetales</taxon>
        <taxon>Planctomycetaceae</taxon>
        <taxon>Planctopirus</taxon>
    </lineage>
</organism>
<gene>
    <name evidence="1" type="ordered locus">Plim_1706</name>
</gene>
<dbReference type="HOGENOM" id="CLU_2480674_0_0_0"/>
<dbReference type="EMBL" id="CP001744">
    <property type="protein sequence ID" value="ADG67536.1"/>
    <property type="molecule type" value="Genomic_DNA"/>
</dbReference>
<accession>D5SXG9</accession>
<evidence type="ECO:0000313" key="2">
    <source>
        <dbReference type="Proteomes" id="UP000002220"/>
    </source>
</evidence>
<reference evidence="1 2" key="1">
    <citation type="journal article" date="2010" name="Stand. Genomic Sci.">
        <title>Complete genome sequence of Planctomyces limnophilus type strain (Mu 290).</title>
        <authorList>
            <person name="Labutti K."/>
            <person name="Sikorski J."/>
            <person name="Schneider S."/>
            <person name="Nolan M."/>
            <person name="Lucas S."/>
            <person name="Glavina Del Rio T."/>
            <person name="Tice H."/>
            <person name="Cheng J.F."/>
            <person name="Goodwin L."/>
            <person name="Pitluck S."/>
            <person name="Liolios K."/>
            <person name="Ivanova N."/>
            <person name="Mavromatis K."/>
            <person name="Mikhailova N."/>
            <person name="Pati A."/>
            <person name="Chen A."/>
            <person name="Palaniappan K."/>
            <person name="Land M."/>
            <person name="Hauser L."/>
            <person name="Chang Y.J."/>
            <person name="Jeffries C.D."/>
            <person name="Tindall B.J."/>
            <person name="Rohde M."/>
            <person name="Goker M."/>
            <person name="Woyke T."/>
            <person name="Bristow J."/>
            <person name="Eisen J.A."/>
            <person name="Markowitz V."/>
            <person name="Hugenholtz P."/>
            <person name="Kyrpides N.C."/>
            <person name="Klenk H.P."/>
            <person name="Lapidus A."/>
        </authorList>
    </citation>
    <scope>NUCLEOTIDE SEQUENCE [LARGE SCALE GENOMIC DNA]</scope>
    <source>
        <strain evidence="2">ATCC 43296 / DSM 3776 / IFAM 1008 / 290</strain>
    </source>
</reference>
<dbReference type="STRING" id="521674.Plim_1706"/>